<dbReference type="RefSeq" id="WP_371841124.1">
    <property type="nucleotide sequence ID" value="NZ_JBGMEK010000085.1"/>
</dbReference>
<dbReference type="EMBL" id="JBGMEK010000085">
    <property type="protein sequence ID" value="MFA0813315.1"/>
    <property type="molecule type" value="Genomic_DNA"/>
</dbReference>
<proteinExistence type="predicted"/>
<sequence length="272" mass="31821">MKAQRYSELDWLRVLLILAVFLHHVFMPFNGDGWHVMNEESSKLLDDIMVYFEQLRLQTLFFVAGVGSLLLLKKTNIRTFFISKFHRLFIPLIFGMILIVPPQNYFENINDYTSLVDAYQHLFLSFESNHLWFIEFLIVFMLLAIPLKLALSSKVGLALLNKLERLALYKHGLFSLVLVVLLLRCGLKLLVHSQDKGIENFSVSLFFLLFFMAGMCFISSPKIWQSMTNNRSTNLKWFIFSSVLFMDIILNQILVNMFRCKYVGNFGGWFVR</sequence>
<evidence type="ECO:0000256" key="1">
    <source>
        <dbReference type="SAM" id="Phobius"/>
    </source>
</evidence>
<feature type="transmembrane region" description="Helical" evidence="1">
    <location>
        <begin position="12"/>
        <end position="29"/>
    </location>
</feature>
<dbReference type="Pfam" id="PF01757">
    <property type="entry name" value="Acyl_transf_3"/>
    <property type="match status" value="1"/>
</dbReference>
<feature type="transmembrane region" description="Helical" evidence="1">
    <location>
        <begin position="49"/>
        <end position="72"/>
    </location>
</feature>
<name>A0ABV4P5P7_9GAMM</name>
<keyword evidence="4" id="KW-1185">Reference proteome</keyword>
<reference evidence="3 4" key="1">
    <citation type="submission" date="2024-08" db="EMBL/GenBank/DDBJ databases">
        <authorList>
            <person name="Ishaq N."/>
        </authorList>
    </citation>
    <scope>NUCLEOTIDE SEQUENCE [LARGE SCALE GENOMIC DNA]</scope>
    <source>
        <strain evidence="3 4">DSM 18651</strain>
    </source>
</reference>
<feature type="transmembrane region" description="Helical" evidence="1">
    <location>
        <begin position="84"/>
        <end position="101"/>
    </location>
</feature>
<comment type="caution">
    <text evidence="3">The sequence shown here is derived from an EMBL/GenBank/DDBJ whole genome shotgun (WGS) entry which is preliminary data.</text>
</comment>
<dbReference type="InterPro" id="IPR050623">
    <property type="entry name" value="Glucan_succinyl_AcylTrfase"/>
</dbReference>
<evidence type="ECO:0000259" key="2">
    <source>
        <dbReference type="Pfam" id="PF01757"/>
    </source>
</evidence>
<feature type="transmembrane region" description="Helical" evidence="1">
    <location>
        <begin position="235"/>
        <end position="255"/>
    </location>
</feature>
<accession>A0ABV4P5P7</accession>
<dbReference type="GO" id="GO:0016746">
    <property type="term" value="F:acyltransferase activity"/>
    <property type="evidence" value="ECO:0007669"/>
    <property type="project" value="UniProtKB-KW"/>
</dbReference>
<feature type="transmembrane region" description="Helical" evidence="1">
    <location>
        <begin position="203"/>
        <end position="223"/>
    </location>
</feature>
<dbReference type="PANTHER" id="PTHR36927">
    <property type="entry name" value="BLR4337 PROTEIN"/>
    <property type="match status" value="1"/>
</dbReference>
<feature type="transmembrane region" description="Helical" evidence="1">
    <location>
        <begin position="131"/>
        <end position="151"/>
    </location>
</feature>
<keyword evidence="3" id="KW-0808">Transferase</keyword>
<organism evidence="3 4">
    <name type="scientific">Microbulbifer epialgicus</name>
    <dbReference type="NCBI Taxonomy" id="393907"/>
    <lineage>
        <taxon>Bacteria</taxon>
        <taxon>Pseudomonadati</taxon>
        <taxon>Pseudomonadota</taxon>
        <taxon>Gammaproteobacteria</taxon>
        <taxon>Cellvibrionales</taxon>
        <taxon>Microbulbiferaceae</taxon>
        <taxon>Microbulbifer</taxon>
    </lineage>
</organism>
<feature type="domain" description="Acyltransferase 3" evidence="2">
    <location>
        <begin position="7"/>
        <end position="248"/>
    </location>
</feature>
<keyword evidence="1" id="KW-0812">Transmembrane</keyword>
<dbReference type="InterPro" id="IPR002656">
    <property type="entry name" value="Acyl_transf_3_dom"/>
</dbReference>
<keyword evidence="3" id="KW-0012">Acyltransferase</keyword>
<gene>
    <name evidence="3" type="ORF">ACCI49_20650</name>
</gene>
<dbReference type="PANTHER" id="PTHR36927:SF3">
    <property type="entry name" value="GLUCANS BIOSYNTHESIS PROTEIN C"/>
    <property type="match status" value="1"/>
</dbReference>
<evidence type="ECO:0000313" key="3">
    <source>
        <dbReference type="EMBL" id="MFA0813315.1"/>
    </source>
</evidence>
<keyword evidence="1" id="KW-0472">Membrane</keyword>
<keyword evidence="1" id="KW-1133">Transmembrane helix</keyword>
<protein>
    <submittedName>
        <fullName evidence="3">Acyltransferase family protein</fullName>
    </submittedName>
</protein>
<dbReference type="Proteomes" id="UP001569428">
    <property type="component" value="Unassembled WGS sequence"/>
</dbReference>
<feature type="transmembrane region" description="Helical" evidence="1">
    <location>
        <begin position="172"/>
        <end position="191"/>
    </location>
</feature>
<evidence type="ECO:0000313" key="4">
    <source>
        <dbReference type="Proteomes" id="UP001569428"/>
    </source>
</evidence>